<dbReference type="SUPFAM" id="SSF55469">
    <property type="entry name" value="FMN-dependent nitroreductase-like"/>
    <property type="match status" value="1"/>
</dbReference>
<dbReference type="Gene3D" id="3.40.109.10">
    <property type="entry name" value="NADH Oxidase"/>
    <property type="match status" value="1"/>
</dbReference>
<dbReference type="Pfam" id="PF00881">
    <property type="entry name" value="Nitroreductase"/>
    <property type="match status" value="1"/>
</dbReference>
<keyword evidence="2" id="KW-0288">FMN</keyword>
<gene>
    <name evidence="5" type="ORF">DFR69_11693</name>
</gene>
<keyword evidence="3" id="KW-0560">Oxidoreductase</keyword>
<dbReference type="GO" id="GO:0016491">
    <property type="term" value="F:oxidoreductase activity"/>
    <property type="evidence" value="ECO:0007669"/>
    <property type="project" value="UniProtKB-KW"/>
</dbReference>
<dbReference type="CDD" id="cd02136">
    <property type="entry name" value="PnbA_NfnB-like"/>
    <property type="match status" value="1"/>
</dbReference>
<evidence type="ECO:0000259" key="4">
    <source>
        <dbReference type="Pfam" id="PF00881"/>
    </source>
</evidence>
<name>A0A317N2Z6_9NOCA</name>
<dbReference type="InterPro" id="IPR029479">
    <property type="entry name" value="Nitroreductase"/>
</dbReference>
<evidence type="ECO:0000313" key="6">
    <source>
        <dbReference type="Proteomes" id="UP000246410"/>
    </source>
</evidence>
<keyword evidence="1" id="KW-0285">Flavoprotein</keyword>
<organism evidence="5 6">
    <name type="scientific">Nocardia neocaledoniensis</name>
    <dbReference type="NCBI Taxonomy" id="236511"/>
    <lineage>
        <taxon>Bacteria</taxon>
        <taxon>Bacillati</taxon>
        <taxon>Actinomycetota</taxon>
        <taxon>Actinomycetes</taxon>
        <taxon>Mycobacteriales</taxon>
        <taxon>Nocardiaceae</taxon>
        <taxon>Nocardia</taxon>
    </lineage>
</organism>
<protein>
    <submittedName>
        <fullName evidence="5">Nitroreductase</fullName>
    </submittedName>
</protein>
<feature type="domain" description="Nitroreductase" evidence="4">
    <location>
        <begin position="28"/>
        <end position="218"/>
    </location>
</feature>
<dbReference type="Proteomes" id="UP000246410">
    <property type="component" value="Unassembled WGS sequence"/>
</dbReference>
<comment type="caution">
    <text evidence="5">The sequence shown here is derived from an EMBL/GenBank/DDBJ whole genome shotgun (WGS) entry which is preliminary data.</text>
</comment>
<dbReference type="InterPro" id="IPR050627">
    <property type="entry name" value="Nitroreductase/BluB"/>
</dbReference>
<accession>A0A317N2Z6</accession>
<evidence type="ECO:0000256" key="3">
    <source>
        <dbReference type="ARBA" id="ARBA00023002"/>
    </source>
</evidence>
<sequence length="244" mass="26846">MTDIDTADRAVDSARDQDRSAVLADLLTSRWSCRAFEAREVPRPQIERLLSLAQRSASWCNTQPWQVIVTTGAGTERFRTALADYAATEGGELGEEFDFPPPAEYRGPYRERRRTTGWQLYEAVGVERGDRAASARQAFENFRLFGAPHVAIVTTPAEQGVYAAVDSGLYIGTFLLAATSMGIATIPQAALAGRSAFIREYFDLPADRKVLAGISFGYAAADHPANSYRTSRAPLDEVVTWRSE</sequence>
<evidence type="ECO:0000256" key="2">
    <source>
        <dbReference type="ARBA" id="ARBA00022643"/>
    </source>
</evidence>
<dbReference type="EMBL" id="QGTL01000016">
    <property type="protein sequence ID" value="PWV68969.1"/>
    <property type="molecule type" value="Genomic_DNA"/>
</dbReference>
<keyword evidence="6" id="KW-1185">Reference proteome</keyword>
<dbReference type="PANTHER" id="PTHR23026:SF90">
    <property type="entry name" value="IODOTYROSINE DEIODINASE 1"/>
    <property type="match status" value="1"/>
</dbReference>
<dbReference type="AlphaFoldDB" id="A0A317N2Z6"/>
<proteinExistence type="predicted"/>
<evidence type="ECO:0000313" key="5">
    <source>
        <dbReference type="EMBL" id="PWV68969.1"/>
    </source>
</evidence>
<dbReference type="InterPro" id="IPR000415">
    <property type="entry name" value="Nitroreductase-like"/>
</dbReference>
<evidence type="ECO:0000256" key="1">
    <source>
        <dbReference type="ARBA" id="ARBA00022630"/>
    </source>
</evidence>
<reference evidence="5 6" key="1">
    <citation type="submission" date="2018-05" db="EMBL/GenBank/DDBJ databases">
        <title>Genomic Encyclopedia of Type Strains, Phase IV (KMG-IV): sequencing the most valuable type-strain genomes for metagenomic binning, comparative biology and taxonomic classification.</title>
        <authorList>
            <person name="Goeker M."/>
        </authorList>
    </citation>
    <scope>NUCLEOTIDE SEQUENCE [LARGE SCALE GENOMIC DNA]</scope>
    <source>
        <strain evidence="5 6">DSM 44717</strain>
    </source>
</reference>
<dbReference type="RefSeq" id="WP_110041156.1">
    <property type="nucleotide sequence ID" value="NZ_QGTL01000016.1"/>
</dbReference>
<dbReference type="PANTHER" id="PTHR23026">
    <property type="entry name" value="NADPH NITROREDUCTASE"/>
    <property type="match status" value="1"/>
</dbReference>